<gene>
    <name evidence="15" type="primary">LOC113690560</name>
    <name evidence="14" type="synonym">LOC113688223</name>
</gene>
<dbReference type="GO" id="GO:0016020">
    <property type="term" value="C:membrane"/>
    <property type="evidence" value="ECO:0007669"/>
    <property type="project" value="UniProtKB-SubCell"/>
</dbReference>
<comment type="similarity">
    <text evidence="3">Belongs to the patellin family.</text>
</comment>
<organism evidence="13 15">
    <name type="scientific">Coffea arabica</name>
    <name type="common">Arabian coffee</name>
    <dbReference type="NCBI Taxonomy" id="13443"/>
    <lineage>
        <taxon>Eukaryota</taxon>
        <taxon>Viridiplantae</taxon>
        <taxon>Streptophyta</taxon>
        <taxon>Embryophyta</taxon>
        <taxon>Tracheophyta</taxon>
        <taxon>Spermatophyta</taxon>
        <taxon>Magnoliopsida</taxon>
        <taxon>eudicotyledons</taxon>
        <taxon>Gunneridae</taxon>
        <taxon>Pentapetalae</taxon>
        <taxon>asterids</taxon>
        <taxon>lamiids</taxon>
        <taxon>Gentianales</taxon>
        <taxon>Rubiaceae</taxon>
        <taxon>Ixoroideae</taxon>
        <taxon>Gardenieae complex</taxon>
        <taxon>Bertiereae - Coffeeae clade</taxon>
        <taxon>Coffeeae</taxon>
        <taxon>Coffea</taxon>
    </lineage>
</organism>
<dbReference type="PROSITE" id="PS50191">
    <property type="entry name" value="CRAL_TRIO"/>
    <property type="match status" value="1"/>
</dbReference>
<dbReference type="Gene3D" id="2.60.120.680">
    <property type="entry name" value="GOLD domain"/>
    <property type="match status" value="1"/>
</dbReference>
<dbReference type="InterPro" id="IPR036273">
    <property type="entry name" value="CRAL/TRIO_N_dom_sf"/>
</dbReference>
<keyword evidence="4" id="KW-0813">Transport</keyword>
<feature type="region of interest" description="Disordered" evidence="10">
    <location>
        <begin position="1"/>
        <end position="141"/>
    </location>
</feature>
<evidence type="ECO:0000256" key="1">
    <source>
        <dbReference type="ARBA" id="ARBA00004370"/>
    </source>
</evidence>
<dbReference type="GeneID" id="113690560"/>
<dbReference type="PANTHER" id="PTHR45932">
    <property type="entry name" value="PATELLIN-1"/>
    <property type="match status" value="1"/>
</dbReference>
<dbReference type="InterPro" id="IPR001251">
    <property type="entry name" value="CRAL-TRIO_dom"/>
</dbReference>
<keyword evidence="6" id="KW-0132">Cell division</keyword>
<evidence type="ECO:0000256" key="7">
    <source>
        <dbReference type="ARBA" id="ARBA00023121"/>
    </source>
</evidence>
<dbReference type="GO" id="GO:0008289">
    <property type="term" value="F:lipid binding"/>
    <property type="evidence" value="ECO:0007669"/>
    <property type="project" value="UniProtKB-KW"/>
</dbReference>
<dbReference type="CDD" id="cd00170">
    <property type="entry name" value="SEC14"/>
    <property type="match status" value="1"/>
</dbReference>
<dbReference type="RefSeq" id="XP_027061779.1">
    <property type="nucleotide sequence ID" value="XM_027205978.1"/>
</dbReference>
<dbReference type="Pfam" id="PF25099">
    <property type="entry name" value="GOLD_PATL1_C"/>
    <property type="match status" value="1"/>
</dbReference>
<dbReference type="Proteomes" id="UP001652660">
    <property type="component" value="Chromosome 7e"/>
</dbReference>
<dbReference type="OrthoDB" id="75724at2759"/>
<feature type="compositionally biased region" description="Basic and acidic residues" evidence="10">
    <location>
        <begin position="62"/>
        <end position="80"/>
    </location>
</feature>
<evidence type="ECO:0000313" key="15">
    <source>
        <dbReference type="RefSeq" id="XP_027064325.2"/>
    </source>
</evidence>
<dbReference type="GO" id="GO:0051301">
    <property type="term" value="P:cell division"/>
    <property type="evidence" value="ECO:0007669"/>
    <property type="project" value="UniProtKB-KW"/>
</dbReference>
<dbReference type="PROSITE" id="PS50866">
    <property type="entry name" value="GOLD"/>
    <property type="match status" value="1"/>
</dbReference>
<dbReference type="SUPFAM" id="SSF52087">
    <property type="entry name" value="CRAL/TRIO domain"/>
    <property type="match status" value="1"/>
</dbReference>
<accession>A0A6P6SDW2</accession>
<evidence type="ECO:0000256" key="8">
    <source>
        <dbReference type="ARBA" id="ARBA00023136"/>
    </source>
</evidence>
<evidence type="ECO:0000256" key="2">
    <source>
        <dbReference type="ARBA" id="ARBA00004496"/>
    </source>
</evidence>
<evidence type="ECO:0000313" key="13">
    <source>
        <dbReference type="Proteomes" id="UP001652660"/>
    </source>
</evidence>
<reference evidence="13" key="1">
    <citation type="journal article" date="2025" name="Foods">
        <title>Unveiling the Microbial Signatures of Arabica Coffee Cherries: Insights into Ripeness Specific Diversity, Functional Traits, and Implications for Quality and Safety.</title>
        <authorList>
            <consortium name="RefSeq"/>
            <person name="Tenea G.N."/>
            <person name="Cifuentes V."/>
            <person name="Reyes P."/>
            <person name="Cevallos-Vallejos M."/>
        </authorList>
    </citation>
    <scope>NUCLEOTIDE SEQUENCE [LARGE SCALE GENOMIC DNA]</scope>
</reference>
<keyword evidence="7" id="KW-0446">Lipid-binding</keyword>
<feature type="compositionally biased region" description="Basic and acidic residues" evidence="10">
    <location>
        <begin position="37"/>
        <end position="50"/>
    </location>
</feature>
<dbReference type="GO" id="GO:0005737">
    <property type="term" value="C:cytoplasm"/>
    <property type="evidence" value="ECO:0007669"/>
    <property type="project" value="UniProtKB-SubCell"/>
</dbReference>
<dbReference type="RefSeq" id="XP_027064325.2">
    <property type="nucleotide sequence ID" value="XM_027208524.2"/>
</dbReference>
<evidence type="ECO:0000256" key="4">
    <source>
        <dbReference type="ARBA" id="ARBA00022448"/>
    </source>
</evidence>
<dbReference type="InterPro" id="IPR009038">
    <property type="entry name" value="GOLD_dom"/>
</dbReference>
<evidence type="ECO:0000256" key="6">
    <source>
        <dbReference type="ARBA" id="ARBA00022618"/>
    </source>
</evidence>
<comment type="subcellular location">
    <subcellularLocation>
        <location evidence="2">Cytoplasm</location>
    </subcellularLocation>
    <subcellularLocation>
        <location evidence="1">Membrane</location>
    </subcellularLocation>
</comment>
<accession>A0A6P6S7K9</accession>
<dbReference type="Proteomes" id="UP001652660">
    <property type="component" value="Chromosome 5e"/>
</dbReference>
<dbReference type="AlphaFoldDB" id="A0A6P6SDW2"/>
<feature type="compositionally biased region" description="Basic and acidic residues" evidence="10">
    <location>
        <begin position="1"/>
        <end position="19"/>
    </location>
</feature>
<dbReference type="Pfam" id="PF03765">
    <property type="entry name" value="CRAL_TRIO_N"/>
    <property type="match status" value="1"/>
</dbReference>
<keyword evidence="5" id="KW-0963">Cytoplasm</keyword>
<reference evidence="15" key="2">
    <citation type="submission" date="2025-05" db="UniProtKB">
        <authorList>
            <consortium name="RefSeq"/>
        </authorList>
    </citation>
    <scope>IDENTIFICATION</scope>
    <source>
        <tissue evidence="14 15">Leaves</tissue>
    </source>
</reference>
<keyword evidence="8" id="KW-0472">Membrane</keyword>
<evidence type="ECO:0000256" key="10">
    <source>
        <dbReference type="SAM" id="MobiDB-lite"/>
    </source>
</evidence>
<dbReference type="InterPro" id="IPR056794">
    <property type="entry name" value="PATL1-6_C_GOLD"/>
</dbReference>
<feature type="compositionally biased region" description="Basic and acidic residues" evidence="10">
    <location>
        <begin position="91"/>
        <end position="115"/>
    </location>
</feature>
<sequence length="588" mass="66449">MAEAAKPEGIRAPDIDVSREPAGPSPDVKANEAAQEEAAKVGKEDGELRKQKQAQVEEEVDVNDRGEESTSPRTKEKVEENDQGEPSSSPKTEDNLDAKEKVDVSSPNAEEKQGDAVDVTGETSSSVATNKGDYLKSDESDLLSDLKENERKALEELRSIVEEAILANKLFQEKKREQKEEPDPNEEESKKCEPKEKQIESIENENHNDVYEGKSDRGKAKVEDEEEEVKCVGNDAGVSSLCIWGVPLMPSRGDKGTDVILLKFLKAREFKVNDAWEMLRSTLQYRKENNIDSILEEDFGCDYESMYSMSGVDRRGHPVCYNVYAVFGNDDLYNKTFGTQEGREKFLRWRLQLMERQIQKLDFRPEGVSSLLQINDLKDAPGPSRKDLRLALRQAVALLQENYPEFVATNIFINVPFWYYAFNALLSPFLTQRTKSKFVFARANRVTETLLKYIAGEEIPVNYGGLKRENDPDFSTDDGVSDVTVKAGSTETIEIPTPKAGSTLVWDLTVIGWEVNYKEEFVPSNESSYTIIVKKERRIGWQEGSVRNSFKSNEPGKVVITIENGQFRRKRVLYRYKIKDASLCSSSC</sequence>
<keyword evidence="13" id="KW-1185">Reference proteome</keyword>
<dbReference type="Pfam" id="PF00650">
    <property type="entry name" value="CRAL_TRIO"/>
    <property type="match status" value="1"/>
</dbReference>
<feature type="domain" description="GOLD" evidence="12">
    <location>
        <begin position="447"/>
        <end position="578"/>
    </location>
</feature>
<dbReference type="Gene3D" id="3.40.525.10">
    <property type="entry name" value="CRAL-TRIO lipid binding domain"/>
    <property type="match status" value="1"/>
</dbReference>
<evidence type="ECO:0000256" key="9">
    <source>
        <dbReference type="ARBA" id="ARBA00023306"/>
    </source>
</evidence>
<evidence type="ECO:0000256" key="3">
    <source>
        <dbReference type="ARBA" id="ARBA00007155"/>
    </source>
</evidence>
<evidence type="ECO:0000313" key="14">
    <source>
        <dbReference type="RefSeq" id="XP_027061779.1"/>
    </source>
</evidence>
<dbReference type="SMART" id="SM00516">
    <property type="entry name" value="SEC14"/>
    <property type="match status" value="1"/>
</dbReference>
<feature type="domain" description="CRAL-TRIO" evidence="11">
    <location>
        <begin position="296"/>
        <end position="471"/>
    </location>
</feature>
<dbReference type="SMART" id="SM01100">
    <property type="entry name" value="CRAL_TRIO_N"/>
    <property type="match status" value="1"/>
</dbReference>
<dbReference type="PANTHER" id="PTHR45932:SF19">
    <property type="entry name" value="PATELLIN-4-LIKE"/>
    <property type="match status" value="1"/>
</dbReference>
<protein>
    <submittedName>
        <fullName evidence="14 15">Patellin-4-like</fullName>
    </submittedName>
</protein>
<keyword evidence="9" id="KW-0131">Cell cycle</keyword>
<feature type="region of interest" description="Disordered" evidence="10">
    <location>
        <begin position="174"/>
        <end position="222"/>
    </location>
</feature>
<dbReference type="InterPro" id="IPR044834">
    <property type="entry name" value="PATL"/>
</dbReference>
<name>A0A6P6SDW2_COFAR</name>
<proteinExistence type="inferred from homology"/>
<dbReference type="InterPro" id="IPR036865">
    <property type="entry name" value="CRAL-TRIO_dom_sf"/>
</dbReference>
<dbReference type="InterPro" id="IPR011074">
    <property type="entry name" value="CRAL/TRIO_N_dom"/>
</dbReference>
<dbReference type="SUPFAM" id="SSF46938">
    <property type="entry name" value="CRAL/TRIO N-terminal domain"/>
    <property type="match status" value="1"/>
</dbReference>
<evidence type="ECO:0000256" key="5">
    <source>
        <dbReference type="ARBA" id="ARBA00022490"/>
    </source>
</evidence>
<evidence type="ECO:0000259" key="11">
    <source>
        <dbReference type="PROSITE" id="PS50191"/>
    </source>
</evidence>
<evidence type="ECO:0000259" key="12">
    <source>
        <dbReference type="PROSITE" id="PS50866"/>
    </source>
</evidence>